<feature type="region of interest" description="Disordered" evidence="5">
    <location>
        <begin position="131"/>
        <end position="157"/>
    </location>
</feature>
<dbReference type="PANTHER" id="PTHR43336:SF3">
    <property type="entry name" value="GUANYLATE CYCLASE DOMAIN-CONTAINING PROTEIN"/>
    <property type="match status" value="1"/>
</dbReference>
<evidence type="ECO:0000256" key="6">
    <source>
        <dbReference type="SAM" id="Phobius"/>
    </source>
</evidence>
<dbReference type="InterPro" id="IPR001054">
    <property type="entry name" value="A/G_cyclase"/>
</dbReference>
<feature type="transmembrane region" description="Helical" evidence="6">
    <location>
        <begin position="266"/>
        <end position="285"/>
    </location>
</feature>
<gene>
    <name evidence="8" type="ORF">KFL_004810040</name>
</gene>
<keyword evidence="9" id="KW-1185">Reference proteome</keyword>
<dbReference type="Proteomes" id="UP000054558">
    <property type="component" value="Unassembled WGS sequence"/>
</dbReference>
<organism evidence="8 9">
    <name type="scientific">Klebsormidium nitens</name>
    <name type="common">Green alga</name>
    <name type="synonym">Ulothrix nitens</name>
    <dbReference type="NCBI Taxonomy" id="105231"/>
    <lineage>
        <taxon>Eukaryota</taxon>
        <taxon>Viridiplantae</taxon>
        <taxon>Streptophyta</taxon>
        <taxon>Klebsormidiophyceae</taxon>
        <taxon>Klebsormidiales</taxon>
        <taxon>Klebsormidiaceae</taxon>
        <taxon>Klebsormidium</taxon>
    </lineage>
</organism>
<keyword evidence="4 6" id="KW-0472">Membrane</keyword>
<evidence type="ECO:0000313" key="9">
    <source>
        <dbReference type="Proteomes" id="UP000054558"/>
    </source>
</evidence>
<feature type="transmembrane region" description="Helical" evidence="6">
    <location>
        <begin position="297"/>
        <end position="317"/>
    </location>
</feature>
<dbReference type="OMA" id="DWKGYRY"/>
<dbReference type="PROSITE" id="PS50125">
    <property type="entry name" value="GUANYLATE_CYCLASE_2"/>
    <property type="match status" value="1"/>
</dbReference>
<dbReference type="GO" id="GO:0016020">
    <property type="term" value="C:membrane"/>
    <property type="evidence" value="ECO:0007669"/>
    <property type="project" value="UniProtKB-SubCell"/>
</dbReference>
<dbReference type="STRING" id="105231.A0A1Y1IIT1"/>
<feature type="transmembrane region" description="Helical" evidence="6">
    <location>
        <begin position="522"/>
        <end position="545"/>
    </location>
</feature>
<feature type="domain" description="Guanylate cyclase" evidence="7">
    <location>
        <begin position="641"/>
        <end position="799"/>
    </location>
</feature>
<feature type="compositionally biased region" description="Basic and acidic residues" evidence="5">
    <location>
        <begin position="1"/>
        <end position="11"/>
    </location>
</feature>
<evidence type="ECO:0000256" key="2">
    <source>
        <dbReference type="ARBA" id="ARBA00022692"/>
    </source>
</evidence>
<reference evidence="8 9" key="1">
    <citation type="journal article" date="2014" name="Nat. Commun.">
        <title>Klebsormidium flaccidum genome reveals primary factors for plant terrestrial adaptation.</title>
        <authorList>
            <person name="Hori K."/>
            <person name="Maruyama F."/>
            <person name="Fujisawa T."/>
            <person name="Togashi T."/>
            <person name="Yamamoto N."/>
            <person name="Seo M."/>
            <person name="Sato S."/>
            <person name="Yamada T."/>
            <person name="Mori H."/>
            <person name="Tajima N."/>
            <person name="Moriyama T."/>
            <person name="Ikeuchi M."/>
            <person name="Watanabe M."/>
            <person name="Wada H."/>
            <person name="Kobayashi K."/>
            <person name="Saito M."/>
            <person name="Masuda T."/>
            <person name="Sasaki-Sekimoto Y."/>
            <person name="Mashiguchi K."/>
            <person name="Awai K."/>
            <person name="Shimojima M."/>
            <person name="Masuda S."/>
            <person name="Iwai M."/>
            <person name="Nobusawa T."/>
            <person name="Narise T."/>
            <person name="Kondo S."/>
            <person name="Saito H."/>
            <person name="Sato R."/>
            <person name="Murakawa M."/>
            <person name="Ihara Y."/>
            <person name="Oshima-Yamada Y."/>
            <person name="Ohtaka K."/>
            <person name="Satoh M."/>
            <person name="Sonobe K."/>
            <person name="Ishii M."/>
            <person name="Ohtani R."/>
            <person name="Kanamori-Sato M."/>
            <person name="Honoki R."/>
            <person name="Miyazaki D."/>
            <person name="Mochizuki H."/>
            <person name="Umetsu J."/>
            <person name="Higashi K."/>
            <person name="Shibata D."/>
            <person name="Kamiya Y."/>
            <person name="Sato N."/>
            <person name="Nakamura Y."/>
            <person name="Tabata S."/>
            <person name="Ida S."/>
            <person name="Kurokawa K."/>
            <person name="Ohta H."/>
        </authorList>
    </citation>
    <scope>NUCLEOTIDE SEQUENCE [LARGE SCALE GENOMIC DNA]</scope>
    <source>
        <strain evidence="8 9">NIES-2285</strain>
    </source>
</reference>
<dbReference type="PANTHER" id="PTHR43336">
    <property type="entry name" value="OXYGEN SENSOR HISTIDINE KINASE RESPONSE REGULATOR DEVS/DOSS"/>
    <property type="match status" value="1"/>
</dbReference>
<evidence type="ECO:0000313" key="8">
    <source>
        <dbReference type="EMBL" id="GAQ89031.1"/>
    </source>
</evidence>
<evidence type="ECO:0000256" key="5">
    <source>
        <dbReference type="SAM" id="MobiDB-lite"/>
    </source>
</evidence>
<dbReference type="OrthoDB" id="60033at2759"/>
<feature type="transmembrane region" description="Helical" evidence="6">
    <location>
        <begin position="228"/>
        <end position="251"/>
    </location>
</feature>
<feature type="transmembrane region" description="Helical" evidence="6">
    <location>
        <begin position="401"/>
        <end position="422"/>
    </location>
</feature>
<dbReference type="SUPFAM" id="SSF55073">
    <property type="entry name" value="Nucleotide cyclase"/>
    <property type="match status" value="1"/>
</dbReference>
<proteinExistence type="predicted"/>
<dbReference type="Gene3D" id="3.30.70.1230">
    <property type="entry name" value="Nucleotide cyclase"/>
    <property type="match status" value="1"/>
</dbReference>
<name>A0A1Y1IIT1_KLENI</name>
<dbReference type="GO" id="GO:0035556">
    <property type="term" value="P:intracellular signal transduction"/>
    <property type="evidence" value="ECO:0007669"/>
    <property type="project" value="InterPro"/>
</dbReference>
<dbReference type="Gene3D" id="1.20.120.350">
    <property type="entry name" value="Voltage-gated potassium channels. Chain C"/>
    <property type="match status" value="1"/>
</dbReference>
<dbReference type="InterPro" id="IPR029787">
    <property type="entry name" value="Nucleotide_cyclase"/>
</dbReference>
<evidence type="ECO:0000256" key="1">
    <source>
        <dbReference type="ARBA" id="ARBA00004141"/>
    </source>
</evidence>
<evidence type="ECO:0000256" key="3">
    <source>
        <dbReference type="ARBA" id="ARBA00022989"/>
    </source>
</evidence>
<dbReference type="Pfam" id="PF00211">
    <property type="entry name" value="Guanylate_cyc"/>
    <property type="match status" value="1"/>
</dbReference>
<sequence length="968" mass="108014">MQHPAVARDHPPASVQPLQEGGGTAHPFALEPQSDAGSSPSSRPGRLVLPKIAAIGDANLRPLQVVESGENGERLGDRTVQPPLGKESEHKRDHAGAHPQDDLVQLSPVQKTELVRPSKIWRFTSLPSRVNPTALTDEEEDGQGTDPYSPDSPAEKRRMQVKKFSLEKFKAASPQGVVMMRNMTRAKTHNRKILQGIPEFQSAVSDSKRKSKRTEPSAEARRSWLHQYIYRISDSAILVVFFTILTVYSLLGDDFRAWVCPKSSDAAFHWMTGFCLVMFSLEIMMNSIVVPRYFLGFYFFLDLISTASLLLDIPAVADAILGYGANNPATILRAGRASRAGAKAGRIIRIIRLVRLVDVQKAVHKNSESKHQKEKAKASDLDVLDLDTKQSRVSHVLSEKITIHLIVIVLLMLLGSHIFFGGHFGHIPDFMQPGLETLHDMYVDLLPLYGNFTAMRNSSVPFQVVLGVYSHTTRPLLKLVLNGTTVLDDPYRISHLRPSSEMHLITYRNSEADFDTKQDATLAGLLGFWQTIFVCFVLGLGSMLFSRDAHNIVLLPLERIIKRVKDIAENPLMQQTQFVTTSGIDGTSAEVETRGLEASIGKICSLLAIGFGDAGAEIIGENMKNGGDLNPMVPGRKVNAIFGFCDIRQFTETTEVLQEQVMEFVNCIARIVHMEVSLHGGSANKNIGDAFLLVWKFPASIDYTGGIFENETDKVEVQRVADRALAAFLAIQAALRRSAKLGQFSYHPGLLKRFKVDRFEIKMGFGLHVGWAIEGAIGSEYKIDASYLSPNVNMASRLEAATKQFGVPLLMSEAFFDILSPKTRRRVRQIDTVSVKGSEMPVGLFTYDVNVEAIPRPASFIDPNVLHGPEDSPSCQDFDDEFEEHEDIVNMTVKDNEFLFVYKKGLDMYKIGKWEDARTHFEQCETMRRDHRGHVLRDGPSRTLLDYLATHNNRAPGRWKGYRELTDK</sequence>
<comment type="subcellular location">
    <subcellularLocation>
        <location evidence="1">Membrane</location>
        <topology evidence="1">Multi-pass membrane protein</topology>
    </subcellularLocation>
</comment>
<dbReference type="GO" id="GO:0009190">
    <property type="term" value="P:cyclic nucleotide biosynthetic process"/>
    <property type="evidence" value="ECO:0007669"/>
    <property type="project" value="InterPro"/>
</dbReference>
<keyword evidence="2 6" id="KW-0812">Transmembrane</keyword>
<dbReference type="InterPro" id="IPR027359">
    <property type="entry name" value="Volt_channel_dom_sf"/>
</dbReference>
<evidence type="ECO:0000256" key="4">
    <source>
        <dbReference type="ARBA" id="ARBA00023136"/>
    </source>
</evidence>
<keyword evidence="3 6" id="KW-1133">Transmembrane helix</keyword>
<feature type="region of interest" description="Disordered" evidence="5">
    <location>
        <begin position="1"/>
        <end position="108"/>
    </location>
</feature>
<dbReference type="CDD" id="cd07302">
    <property type="entry name" value="CHD"/>
    <property type="match status" value="1"/>
</dbReference>
<protein>
    <recommendedName>
        <fullName evidence="7">Guanylate cyclase domain-containing protein</fullName>
    </recommendedName>
</protein>
<dbReference type="EMBL" id="DF237430">
    <property type="protein sequence ID" value="GAQ89031.1"/>
    <property type="molecule type" value="Genomic_DNA"/>
</dbReference>
<accession>A0A1Y1IIT1</accession>
<evidence type="ECO:0000259" key="7">
    <source>
        <dbReference type="PROSITE" id="PS50125"/>
    </source>
</evidence>
<feature type="compositionally biased region" description="Basic and acidic residues" evidence="5">
    <location>
        <begin position="86"/>
        <end position="101"/>
    </location>
</feature>
<dbReference type="AlphaFoldDB" id="A0A1Y1IIT1"/>